<dbReference type="OrthoDB" id="148766at2"/>
<dbReference type="EMBL" id="VFNV01000001">
    <property type="protein sequence ID" value="TQK75387.1"/>
    <property type="molecule type" value="Genomic_DNA"/>
</dbReference>
<feature type="domain" description="VTC" evidence="1">
    <location>
        <begin position="30"/>
        <end position="244"/>
    </location>
</feature>
<proteinExistence type="predicted"/>
<evidence type="ECO:0000313" key="2">
    <source>
        <dbReference type="EMBL" id="TQK75387.1"/>
    </source>
</evidence>
<sequence>MNSSIISDLAKDLPLIGLDQLPPEAALLSRIDRKYVMEHDRAIDLLRAAQRRANQQAATYGSIVAGAQAIARYQSLYFDTQDRASYQGAAARRRRRFKVRTRSYLDTGTSFLEVKTRQNRAGSVKTRIPIAFAPGMHQLTAVERNFVDERLQDARITATDVGALAPVISTRYDRLSLLQPDGASRVTIDTDLQWGAGGQITTAGGLVVVETKSTTGRSEFDRLLWERRIRPTKISKFGTGCALMWPELPGNAWARVVRTINGGK</sequence>
<name>A0A542SMB2_9MICO</name>
<evidence type="ECO:0000313" key="3">
    <source>
        <dbReference type="Proteomes" id="UP000316181"/>
    </source>
</evidence>
<dbReference type="GO" id="GO:0006799">
    <property type="term" value="P:polyphosphate biosynthetic process"/>
    <property type="evidence" value="ECO:0007669"/>
    <property type="project" value="UniProtKB-ARBA"/>
</dbReference>
<dbReference type="Gene3D" id="3.20.100.30">
    <property type="entry name" value="VTC, catalytic tunnel domain"/>
    <property type="match status" value="1"/>
</dbReference>
<dbReference type="Pfam" id="PF09359">
    <property type="entry name" value="VTC"/>
    <property type="match status" value="1"/>
</dbReference>
<dbReference type="RefSeq" id="WP_142110805.1">
    <property type="nucleotide sequence ID" value="NZ_BAAATB010000006.1"/>
</dbReference>
<organism evidence="2 3">
    <name type="scientific">Rarobacter incanus</name>
    <dbReference type="NCBI Taxonomy" id="153494"/>
    <lineage>
        <taxon>Bacteria</taxon>
        <taxon>Bacillati</taxon>
        <taxon>Actinomycetota</taxon>
        <taxon>Actinomycetes</taxon>
        <taxon>Micrococcales</taxon>
        <taxon>Rarobacteraceae</taxon>
        <taxon>Rarobacter</taxon>
    </lineage>
</organism>
<accession>A0A542SMB2</accession>
<gene>
    <name evidence="2" type="ORF">FB389_0013</name>
</gene>
<evidence type="ECO:0000259" key="1">
    <source>
        <dbReference type="Pfam" id="PF09359"/>
    </source>
</evidence>
<dbReference type="AlphaFoldDB" id="A0A542SMB2"/>
<keyword evidence="3" id="KW-1185">Reference proteome</keyword>
<comment type="caution">
    <text evidence="2">The sequence shown here is derived from an EMBL/GenBank/DDBJ whole genome shotgun (WGS) entry which is preliminary data.</text>
</comment>
<reference evidence="2 3" key="1">
    <citation type="submission" date="2019-06" db="EMBL/GenBank/DDBJ databases">
        <title>Sequencing the genomes of 1000 actinobacteria strains.</title>
        <authorList>
            <person name="Klenk H.-P."/>
        </authorList>
    </citation>
    <scope>NUCLEOTIDE SEQUENCE [LARGE SCALE GENOMIC DNA]</scope>
    <source>
        <strain evidence="2 3">DSM 10596</strain>
    </source>
</reference>
<dbReference type="InterPro" id="IPR042267">
    <property type="entry name" value="VTC_sf"/>
</dbReference>
<dbReference type="InterPro" id="IPR018966">
    <property type="entry name" value="VTC_domain"/>
</dbReference>
<dbReference type="Proteomes" id="UP000316181">
    <property type="component" value="Unassembled WGS sequence"/>
</dbReference>
<dbReference type="CDD" id="cd07750">
    <property type="entry name" value="PolyPPase_VTC_like"/>
    <property type="match status" value="1"/>
</dbReference>
<protein>
    <submittedName>
        <fullName evidence="2">VTC domain-containing protein</fullName>
    </submittedName>
</protein>